<reference evidence="9" key="1">
    <citation type="journal article" date="2014" name="Int. J. Syst. Evol. Microbiol.">
        <title>Complete genome sequence of Corynebacterium casei LMG S-19264T (=DSM 44701T), isolated from a smear-ripened cheese.</title>
        <authorList>
            <consortium name="US DOE Joint Genome Institute (JGI-PGF)"/>
            <person name="Walter F."/>
            <person name="Albersmeier A."/>
            <person name="Kalinowski J."/>
            <person name="Ruckert C."/>
        </authorList>
    </citation>
    <scope>NUCLEOTIDE SEQUENCE</scope>
    <source>
        <strain evidence="9">CCM 7897</strain>
    </source>
</reference>
<feature type="active site" description="Proton acceptor" evidence="6">
    <location>
        <position position="279"/>
    </location>
</feature>
<dbReference type="AlphaFoldDB" id="A0A917CCC9"/>
<keyword evidence="4" id="KW-0560">Oxidoreductase</keyword>
<dbReference type="Proteomes" id="UP000606044">
    <property type="component" value="Unassembled WGS sequence"/>
</dbReference>
<dbReference type="InterPro" id="IPR000262">
    <property type="entry name" value="FMN-dep_DH"/>
</dbReference>
<feature type="binding site" evidence="7">
    <location>
        <position position="255"/>
    </location>
    <ligand>
        <name>FMN</name>
        <dbReference type="ChEBI" id="CHEBI:58210"/>
    </ligand>
</feature>
<evidence type="ECO:0000256" key="6">
    <source>
        <dbReference type="PIRSR" id="PIRSR000138-1"/>
    </source>
</evidence>
<dbReference type="InterPro" id="IPR037396">
    <property type="entry name" value="FMN_HAD"/>
</dbReference>
<organism evidence="9 10">
    <name type="scientific">Azorhizobium oxalatiphilum</name>
    <dbReference type="NCBI Taxonomy" id="980631"/>
    <lineage>
        <taxon>Bacteria</taxon>
        <taxon>Pseudomonadati</taxon>
        <taxon>Pseudomonadota</taxon>
        <taxon>Alphaproteobacteria</taxon>
        <taxon>Hyphomicrobiales</taxon>
        <taxon>Xanthobacteraceae</taxon>
        <taxon>Azorhizobium</taxon>
    </lineage>
</organism>
<dbReference type="InterPro" id="IPR013785">
    <property type="entry name" value="Aldolase_TIM"/>
</dbReference>
<evidence type="ECO:0000313" key="9">
    <source>
        <dbReference type="EMBL" id="GGF83373.1"/>
    </source>
</evidence>
<feature type="binding site" evidence="7">
    <location>
        <begin position="310"/>
        <end position="314"/>
    </location>
    <ligand>
        <name>FMN</name>
        <dbReference type="ChEBI" id="CHEBI:58210"/>
    </ligand>
</feature>
<feature type="binding site" evidence="7">
    <location>
        <position position="277"/>
    </location>
    <ligand>
        <name>FMN</name>
        <dbReference type="ChEBI" id="CHEBI:58210"/>
    </ligand>
</feature>
<comment type="similarity">
    <text evidence="5">Belongs to the FMN-dependent alpha-hydroxy acid dehydrogenase family.</text>
</comment>
<feature type="domain" description="FMN hydroxy acid dehydrogenase" evidence="8">
    <location>
        <begin position="1"/>
        <end position="384"/>
    </location>
</feature>
<dbReference type="PANTHER" id="PTHR10578:SF107">
    <property type="entry name" value="2-HYDROXYACID OXIDASE 1"/>
    <property type="match status" value="1"/>
</dbReference>
<feature type="binding site" evidence="7">
    <location>
        <position position="130"/>
    </location>
    <ligand>
        <name>FMN</name>
        <dbReference type="ChEBI" id="CHEBI:58210"/>
    </ligand>
</feature>
<dbReference type="PROSITE" id="PS51349">
    <property type="entry name" value="FMN_HYDROXY_ACID_DH_2"/>
    <property type="match status" value="1"/>
</dbReference>
<accession>A0A917CCC9</accession>
<feature type="binding site" evidence="7">
    <location>
        <position position="25"/>
    </location>
    <ligand>
        <name>glyoxylate</name>
        <dbReference type="ChEBI" id="CHEBI:36655"/>
    </ligand>
</feature>
<dbReference type="Pfam" id="PF01070">
    <property type="entry name" value="FMN_dh"/>
    <property type="match status" value="1"/>
</dbReference>
<evidence type="ECO:0000256" key="3">
    <source>
        <dbReference type="ARBA" id="ARBA00022643"/>
    </source>
</evidence>
<dbReference type="EMBL" id="BMCT01000009">
    <property type="protein sequence ID" value="GGF83373.1"/>
    <property type="molecule type" value="Genomic_DNA"/>
</dbReference>
<keyword evidence="2 7" id="KW-0285">Flavoprotein</keyword>
<feature type="binding site" evidence="7">
    <location>
        <position position="107"/>
    </location>
    <ligand>
        <name>FMN</name>
        <dbReference type="ChEBI" id="CHEBI:58210"/>
    </ligand>
</feature>
<dbReference type="Gene3D" id="3.20.20.70">
    <property type="entry name" value="Aldolase class I"/>
    <property type="match status" value="1"/>
</dbReference>
<proteinExistence type="inferred from homology"/>
<protein>
    <submittedName>
        <fullName evidence="9">Alpha-hydroxy-acid oxidizing enzyme</fullName>
    </submittedName>
</protein>
<feature type="binding site" evidence="7">
    <location>
        <position position="279"/>
    </location>
    <ligand>
        <name>glyoxylate</name>
        <dbReference type="ChEBI" id="CHEBI:36655"/>
    </ligand>
</feature>
<evidence type="ECO:0000256" key="4">
    <source>
        <dbReference type="ARBA" id="ARBA00023002"/>
    </source>
</evidence>
<dbReference type="GO" id="GO:0010181">
    <property type="term" value="F:FMN binding"/>
    <property type="evidence" value="ECO:0007669"/>
    <property type="project" value="InterPro"/>
</dbReference>
<dbReference type="GO" id="GO:0009060">
    <property type="term" value="P:aerobic respiration"/>
    <property type="evidence" value="ECO:0007669"/>
    <property type="project" value="TreeGrafter"/>
</dbReference>
<dbReference type="SUPFAM" id="SSF51395">
    <property type="entry name" value="FMN-linked oxidoreductases"/>
    <property type="match status" value="1"/>
</dbReference>
<dbReference type="InterPro" id="IPR012133">
    <property type="entry name" value="Alpha-hydoxy_acid_DH_FMN"/>
</dbReference>
<evidence type="ECO:0000256" key="1">
    <source>
        <dbReference type="ARBA" id="ARBA00001917"/>
    </source>
</evidence>
<dbReference type="GO" id="GO:0005886">
    <property type="term" value="C:plasma membrane"/>
    <property type="evidence" value="ECO:0007669"/>
    <property type="project" value="TreeGrafter"/>
</dbReference>
<keyword evidence="10" id="KW-1185">Reference proteome</keyword>
<comment type="cofactor">
    <cofactor evidence="1">
        <name>FMN</name>
        <dbReference type="ChEBI" id="CHEBI:58210"/>
    </cofactor>
</comment>
<name>A0A917CCC9_9HYPH</name>
<gene>
    <name evidence="9" type="ORF">GCM10007301_49320</name>
</gene>
<feature type="binding site" evidence="7">
    <location>
        <position position="282"/>
    </location>
    <ligand>
        <name>glyoxylate</name>
        <dbReference type="ChEBI" id="CHEBI:36655"/>
    </ligand>
</feature>
<feature type="binding site" evidence="7">
    <location>
        <begin position="333"/>
        <end position="334"/>
    </location>
    <ligand>
        <name>FMN</name>
        <dbReference type="ChEBI" id="CHEBI:58210"/>
    </ligand>
</feature>
<dbReference type="FunFam" id="3.20.20.70:FF:000029">
    <property type="entry name" value="L-lactate dehydrogenase"/>
    <property type="match status" value="1"/>
</dbReference>
<evidence type="ECO:0000256" key="5">
    <source>
        <dbReference type="ARBA" id="ARBA00024042"/>
    </source>
</evidence>
<reference evidence="9" key="2">
    <citation type="submission" date="2020-09" db="EMBL/GenBank/DDBJ databases">
        <authorList>
            <person name="Sun Q."/>
            <person name="Sedlacek I."/>
        </authorList>
    </citation>
    <scope>NUCLEOTIDE SEQUENCE</scope>
    <source>
        <strain evidence="9">CCM 7897</strain>
    </source>
</reference>
<evidence type="ECO:0000259" key="8">
    <source>
        <dbReference type="PROSITE" id="PS51349"/>
    </source>
</evidence>
<feature type="binding site" evidence="7">
    <location>
        <position position="156"/>
    </location>
    <ligand>
        <name>FMN</name>
        <dbReference type="ChEBI" id="CHEBI:58210"/>
    </ligand>
</feature>
<evidence type="ECO:0000313" key="10">
    <source>
        <dbReference type="Proteomes" id="UP000606044"/>
    </source>
</evidence>
<feature type="binding site" evidence="7">
    <location>
        <begin position="78"/>
        <end position="80"/>
    </location>
    <ligand>
        <name>FMN</name>
        <dbReference type="ChEBI" id="CHEBI:58210"/>
    </ligand>
</feature>
<feature type="binding site" evidence="7">
    <location>
        <position position="165"/>
    </location>
    <ligand>
        <name>glyoxylate</name>
        <dbReference type="ChEBI" id="CHEBI:36655"/>
    </ligand>
</feature>
<evidence type="ECO:0000256" key="7">
    <source>
        <dbReference type="PIRSR" id="PIRSR000138-2"/>
    </source>
</evidence>
<keyword evidence="3 7" id="KW-0288">FMN</keyword>
<evidence type="ECO:0000256" key="2">
    <source>
        <dbReference type="ARBA" id="ARBA00022630"/>
    </source>
</evidence>
<comment type="caution">
    <text evidence="9">The sequence shown here is derived from an EMBL/GenBank/DDBJ whole genome shotgun (WGS) entry which is preliminary data.</text>
</comment>
<dbReference type="PIRSF" id="PIRSF000138">
    <property type="entry name" value="Al-hdrx_acd_dh"/>
    <property type="match status" value="1"/>
</dbReference>
<dbReference type="PANTHER" id="PTHR10578">
    <property type="entry name" value="S -2-HYDROXY-ACID OXIDASE-RELATED"/>
    <property type="match status" value="1"/>
</dbReference>
<feature type="binding site" evidence="7">
    <location>
        <position position="128"/>
    </location>
    <ligand>
        <name>FMN</name>
        <dbReference type="ChEBI" id="CHEBI:58210"/>
    </ligand>
</feature>
<sequence>MSEILNVEDARRRARAFLPRGLFEYLDRGTEDEVSLRGSRAVLEAIRLAPQALVDVSQRRQDTSLFGVAQPTPLVIAPTAVAGLMGHDGEVEMAKAAKAHGIPFCVSTQSMTTIERIAEGSGARLWFQLYVWKNRARSMALLDRAMGAGAEALVLTIDTAVSPNREYNKRNGFGIPIQPTLRSTLDVLAHPRWLVNVFARTLLKDGMPVFAHYPDEFRTPIGRTAVGDEISLATDVSWKDVEILRKHWRGRLILKGVLRPADAVKAVEHGVDGIVVSTHGSRNLDCLPHTAQVLPSIVAAAGKRLTILADSGVRRGSDVAKYLALGADGVLTGRAPLYGLAAGGSAGAIRVLEILRAELDTTMALLGLTRLEQLPETLLDPARL</sequence>
<dbReference type="CDD" id="cd02809">
    <property type="entry name" value="alpha_hydroxyacid_oxid_FMN"/>
    <property type="match status" value="1"/>
</dbReference>
<dbReference type="GO" id="GO:0004459">
    <property type="term" value="F:L-lactate dehydrogenase (NAD+) activity"/>
    <property type="evidence" value="ECO:0007669"/>
    <property type="project" value="TreeGrafter"/>
</dbReference>
<dbReference type="RefSeq" id="WP_188583535.1">
    <property type="nucleotide sequence ID" value="NZ_BMCT01000009.1"/>
</dbReference>